<comment type="caution">
    <text evidence="3">The sequence shown here is derived from an EMBL/GenBank/DDBJ whole genome shotgun (WGS) entry which is preliminary data.</text>
</comment>
<accession>A0ABR4ANK3</accession>
<feature type="compositionally biased region" description="Polar residues" evidence="1">
    <location>
        <begin position="366"/>
        <end position="378"/>
    </location>
</feature>
<dbReference type="EMBL" id="JBEFKJ010000003">
    <property type="protein sequence ID" value="KAL2047111.1"/>
    <property type="molecule type" value="Genomic_DNA"/>
</dbReference>
<dbReference type="InterPro" id="IPR056004">
    <property type="entry name" value="DUF7582"/>
</dbReference>
<name>A0ABR4ANK3_9LECA</name>
<dbReference type="Pfam" id="PF24483">
    <property type="entry name" value="DUF7582"/>
    <property type="match status" value="1"/>
</dbReference>
<feature type="domain" description="DUF7582" evidence="2">
    <location>
        <begin position="51"/>
        <end position="242"/>
    </location>
</feature>
<evidence type="ECO:0000259" key="2">
    <source>
        <dbReference type="Pfam" id="PF24483"/>
    </source>
</evidence>
<dbReference type="Proteomes" id="UP001590950">
    <property type="component" value="Unassembled WGS sequence"/>
</dbReference>
<sequence>MAVELSHAIDLFLHKNRASFFDNDSVVAGTVPSSNSRTALVSQTFHWDLQTMCKSMLPALHYISRKLSERGLQVHLIVSNYDPYVIPVWSLPRTSQLILAKIFRKARSKFNLSPSFLTTLASQSSKKEWPSIFNTYRPDSYIVRRSIIQQEVIFSEEGLTLLSIDHIYTFKQLLCTLSKKSWVPYAREVCLASCVHLLHRINKIYTKPKVSRGYIARVYKELEFDKDTYEEVCSAYTVEFCTASIKDVTTLEPDYSALAEIDLDWDDSSPSAAELPDTSISDARRPSSDLVSPIAAVDLSTIQTRETHPQQEPELLRAVTYTYPVIKKPSEVPESPIEHCKLWDNQNPRSLSTKPSTRSGVLLSPLDQTGTQPETWSSVFPRPPNAAATWTSDVSLSPLDEALAEAWDKDLSVALDKAEEEWNPDEETTRDIIESWMCDVPAPLRTCESLSSDGQKSPLEYVRAWVESWSTVAPDRVCAKCRDTVDISRRGTVA</sequence>
<keyword evidence="4" id="KW-1185">Reference proteome</keyword>
<feature type="region of interest" description="Disordered" evidence="1">
    <location>
        <begin position="268"/>
        <end position="287"/>
    </location>
</feature>
<organism evidence="3 4">
    <name type="scientific">Stereocaulon virgatum</name>
    <dbReference type="NCBI Taxonomy" id="373712"/>
    <lineage>
        <taxon>Eukaryota</taxon>
        <taxon>Fungi</taxon>
        <taxon>Dikarya</taxon>
        <taxon>Ascomycota</taxon>
        <taxon>Pezizomycotina</taxon>
        <taxon>Lecanoromycetes</taxon>
        <taxon>OSLEUM clade</taxon>
        <taxon>Lecanoromycetidae</taxon>
        <taxon>Lecanorales</taxon>
        <taxon>Lecanorineae</taxon>
        <taxon>Stereocaulaceae</taxon>
        <taxon>Stereocaulon</taxon>
    </lineage>
</organism>
<evidence type="ECO:0000313" key="4">
    <source>
        <dbReference type="Proteomes" id="UP001590950"/>
    </source>
</evidence>
<proteinExistence type="predicted"/>
<evidence type="ECO:0000313" key="3">
    <source>
        <dbReference type="EMBL" id="KAL2047111.1"/>
    </source>
</evidence>
<feature type="compositionally biased region" description="Polar residues" evidence="1">
    <location>
        <begin position="344"/>
        <end position="359"/>
    </location>
</feature>
<reference evidence="3 4" key="1">
    <citation type="submission" date="2024-09" db="EMBL/GenBank/DDBJ databases">
        <title>Rethinking Asexuality: The Enigmatic Case of Functional Sexual Genes in Lepraria (Stereocaulaceae).</title>
        <authorList>
            <person name="Doellman M."/>
            <person name="Sun Y."/>
            <person name="Barcenas-Pena A."/>
            <person name="Lumbsch H.T."/>
            <person name="Grewe F."/>
        </authorList>
    </citation>
    <scope>NUCLEOTIDE SEQUENCE [LARGE SCALE GENOMIC DNA]</scope>
    <source>
        <strain evidence="3 4">Mercado 3170</strain>
    </source>
</reference>
<gene>
    <name evidence="3" type="ORF">N7G274_001130</name>
</gene>
<feature type="region of interest" description="Disordered" evidence="1">
    <location>
        <begin position="343"/>
        <end position="382"/>
    </location>
</feature>
<evidence type="ECO:0000256" key="1">
    <source>
        <dbReference type="SAM" id="MobiDB-lite"/>
    </source>
</evidence>
<protein>
    <recommendedName>
        <fullName evidence="2">DUF7582 domain-containing protein</fullName>
    </recommendedName>
</protein>